<evidence type="ECO:0000256" key="6">
    <source>
        <dbReference type="ARBA" id="ARBA00022989"/>
    </source>
</evidence>
<dbReference type="EMBL" id="CCYA01000267">
    <property type="protein sequence ID" value="CEH15609.1"/>
    <property type="molecule type" value="Genomic_DNA"/>
</dbReference>
<dbReference type="GO" id="GO:0000220">
    <property type="term" value="C:vacuolar proton-transporting V-type ATPase, V0 domain"/>
    <property type="evidence" value="ECO:0007669"/>
    <property type="project" value="TreeGrafter"/>
</dbReference>
<evidence type="ECO:0000256" key="4">
    <source>
        <dbReference type="ARBA" id="ARBA00022692"/>
    </source>
</evidence>
<name>A0A0P1BIR0_9BASI</name>
<feature type="transmembrane region" description="Helical" evidence="9">
    <location>
        <begin position="31"/>
        <end position="54"/>
    </location>
</feature>
<reference evidence="10 11" key="1">
    <citation type="submission" date="2014-09" db="EMBL/GenBank/DDBJ databases">
        <authorList>
            <person name="Magalhaes I.L.F."/>
            <person name="Oliveira U."/>
            <person name="Santos F.R."/>
            <person name="Vidigal T.H.D.A."/>
            <person name="Brescovit A.D."/>
            <person name="Santos A.J."/>
        </authorList>
    </citation>
    <scope>NUCLEOTIDE SEQUENCE [LARGE SCALE GENOMIC DNA]</scope>
</reference>
<keyword evidence="3" id="KW-0813">Transport</keyword>
<accession>A0A0P1BIR0</accession>
<evidence type="ECO:0000256" key="7">
    <source>
        <dbReference type="ARBA" id="ARBA00023065"/>
    </source>
</evidence>
<dbReference type="STRING" id="401625.A0A0P1BIR0"/>
<evidence type="ECO:0000313" key="11">
    <source>
        <dbReference type="Proteomes" id="UP000054845"/>
    </source>
</evidence>
<keyword evidence="5" id="KW-0375">Hydrogen ion transport</keyword>
<evidence type="ECO:0000313" key="10">
    <source>
        <dbReference type="EMBL" id="CEH15609.1"/>
    </source>
</evidence>
<dbReference type="GO" id="GO:0007035">
    <property type="term" value="P:vacuolar acidification"/>
    <property type="evidence" value="ECO:0007669"/>
    <property type="project" value="TreeGrafter"/>
</dbReference>
<dbReference type="AlphaFoldDB" id="A0A0P1BIR0"/>
<dbReference type="Pfam" id="PF05493">
    <property type="entry name" value="ATP_synt_H"/>
    <property type="match status" value="1"/>
</dbReference>
<keyword evidence="8 9" id="KW-0472">Membrane</keyword>
<evidence type="ECO:0000256" key="2">
    <source>
        <dbReference type="ARBA" id="ARBA00008328"/>
    </source>
</evidence>
<dbReference type="PANTHER" id="PTHR12263">
    <property type="entry name" value="VACUOLAR ATP SYNTHASE SUBUNIT H"/>
    <property type="match status" value="1"/>
</dbReference>
<evidence type="ECO:0000256" key="9">
    <source>
        <dbReference type="SAM" id="Phobius"/>
    </source>
</evidence>
<protein>
    <submittedName>
        <fullName evidence="10">Related to vacuolar atp synthase subunit h</fullName>
    </submittedName>
</protein>
<evidence type="ECO:0000256" key="3">
    <source>
        <dbReference type="ARBA" id="ARBA00022448"/>
    </source>
</evidence>
<sequence length="72" mass="7916">MSGFTVIWVLVAAAIAGAGSWLVTPKGPNQVLIRTSAILTLTCCYLMWTIVYLAQLHPLISPKRADVRFLEE</sequence>
<feature type="transmembrane region" description="Helical" evidence="9">
    <location>
        <begin position="6"/>
        <end position="24"/>
    </location>
</feature>
<dbReference type="OrthoDB" id="1508846at2759"/>
<evidence type="ECO:0000256" key="8">
    <source>
        <dbReference type="ARBA" id="ARBA00023136"/>
    </source>
</evidence>
<keyword evidence="7" id="KW-0406">Ion transport</keyword>
<evidence type="ECO:0000256" key="5">
    <source>
        <dbReference type="ARBA" id="ARBA00022781"/>
    </source>
</evidence>
<keyword evidence="4 9" id="KW-0812">Transmembrane</keyword>
<comment type="similarity">
    <text evidence="2">Belongs to the V-ATPase e1/e2 subunit family.</text>
</comment>
<evidence type="ECO:0000256" key="1">
    <source>
        <dbReference type="ARBA" id="ARBA00004127"/>
    </source>
</evidence>
<keyword evidence="6 9" id="KW-1133">Transmembrane helix</keyword>
<dbReference type="Proteomes" id="UP000054845">
    <property type="component" value="Unassembled WGS sequence"/>
</dbReference>
<keyword evidence="11" id="KW-1185">Reference proteome</keyword>
<dbReference type="GO" id="GO:0046961">
    <property type="term" value="F:proton-transporting ATPase activity, rotational mechanism"/>
    <property type="evidence" value="ECO:0007669"/>
    <property type="project" value="InterPro"/>
</dbReference>
<proteinExistence type="inferred from homology"/>
<dbReference type="InterPro" id="IPR008389">
    <property type="entry name" value="ATPase_V0-cplx_e1/e2_su"/>
</dbReference>
<organism evidence="10 11">
    <name type="scientific">Ceraceosorus bombacis</name>
    <dbReference type="NCBI Taxonomy" id="401625"/>
    <lineage>
        <taxon>Eukaryota</taxon>
        <taxon>Fungi</taxon>
        <taxon>Dikarya</taxon>
        <taxon>Basidiomycota</taxon>
        <taxon>Ustilaginomycotina</taxon>
        <taxon>Exobasidiomycetes</taxon>
        <taxon>Ceraceosorales</taxon>
        <taxon>Ceraceosoraceae</taxon>
        <taxon>Ceraceosorus</taxon>
    </lineage>
</organism>
<comment type="subcellular location">
    <subcellularLocation>
        <location evidence="1">Endomembrane system</location>
        <topology evidence="1">Multi-pass membrane protein</topology>
    </subcellularLocation>
</comment>
<dbReference type="PANTHER" id="PTHR12263:SF0">
    <property type="entry name" value="V-TYPE PROTON ATPASE SUBUNIT"/>
    <property type="match status" value="1"/>
</dbReference>
<dbReference type="GO" id="GO:0012505">
    <property type="term" value="C:endomembrane system"/>
    <property type="evidence" value="ECO:0007669"/>
    <property type="project" value="UniProtKB-SubCell"/>
</dbReference>